<organism evidence="2 3">
    <name type="scientific">Candidatus Ornithomonoglobus intestinigallinarum</name>
    <dbReference type="NCBI Taxonomy" id="2840894"/>
    <lineage>
        <taxon>Bacteria</taxon>
        <taxon>Bacillati</taxon>
        <taxon>Bacillota</taxon>
        <taxon>Clostridia</taxon>
        <taxon>Candidatus Ornithomonoglobus</taxon>
    </lineage>
</organism>
<feature type="transmembrane region" description="Helical" evidence="1">
    <location>
        <begin position="46"/>
        <end position="68"/>
    </location>
</feature>
<evidence type="ECO:0000256" key="1">
    <source>
        <dbReference type="SAM" id="Phobius"/>
    </source>
</evidence>
<comment type="caution">
    <text evidence="2">The sequence shown here is derived from an EMBL/GenBank/DDBJ whole genome shotgun (WGS) entry which is preliminary data.</text>
</comment>
<evidence type="ECO:0000313" key="3">
    <source>
        <dbReference type="Proteomes" id="UP000824165"/>
    </source>
</evidence>
<protein>
    <submittedName>
        <fullName evidence="2">Uncharacterized protein</fullName>
    </submittedName>
</protein>
<accession>A0A9D1H3T5</accession>
<name>A0A9D1H3T5_9FIRM</name>
<keyword evidence="1" id="KW-0812">Transmembrane</keyword>
<dbReference type="EMBL" id="DVLU01000018">
    <property type="protein sequence ID" value="HIT84699.1"/>
    <property type="molecule type" value="Genomic_DNA"/>
</dbReference>
<reference evidence="2" key="2">
    <citation type="journal article" date="2021" name="PeerJ">
        <title>Extensive microbial diversity within the chicken gut microbiome revealed by metagenomics and culture.</title>
        <authorList>
            <person name="Gilroy R."/>
            <person name="Ravi A."/>
            <person name="Getino M."/>
            <person name="Pursley I."/>
            <person name="Horton D.L."/>
            <person name="Alikhan N.F."/>
            <person name="Baker D."/>
            <person name="Gharbi K."/>
            <person name="Hall N."/>
            <person name="Watson M."/>
            <person name="Adriaenssens E.M."/>
            <person name="Foster-Nyarko E."/>
            <person name="Jarju S."/>
            <person name="Secka A."/>
            <person name="Antonio M."/>
            <person name="Oren A."/>
            <person name="Chaudhuri R.R."/>
            <person name="La Ragione R."/>
            <person name="Hildebrand F."/>
            <person name="Pallen M.J."/>
        </authorList>
    </citation>
    <scope>NUCLEOTIDE SEQUENCE</scope>
    <source>
        <strain evidence="2">CHK181-108</strain>
    </source>
</reference>
<gene>
    <name evidence="2" type="ORF">IAA60_02210</name>
</gene>
<dbReference type="AlphaFoldDB" id="A0A9D1H3T5"/>
<keyword evidence="1" id="KW-0472">Membrane</keyword>
<proteinExistence type="predicted"/>
<keyword evidence="1" id="KW-1133">Transmembrane helix</keyword>
<sequence>MKSEIQSAGLKEFFIALLWAALLFTLGSMTSYAVSLYKIISGAGTLLLLCVYAFFVLTRYSAVFTYTLEDKRLRVNRKIGHRNKELEIRYRDVLEITDADPRIRRTARMKKYVMRNRRDVYVVYNDKGEKRCLLFCPSAEFLKRFKKTIKKG</sequence>
<dbReference type="Proteomes" id="UP000824165">
    <property type="component" value="Unassembled WGS sequence"/>
</dbReference>
<evidence type="ECO:0000313" key="2">
    <source>
        <dbReference type="EMBL" id="HIT84699.1"/>
    </source>
</evidence>
<reference evidence="2" key="1">
    <citation type="submission" date="2020-10" db="EMBL/GenBank/DDBJ databases">
        <authorList>
            <person name="Gilroy R."/>
        </authorList>
    </citation>
    <scope>NUCLEOTIDE SEQUENCE</scope>
    <source>
        <strain evidence="2">CHK181-108</strain>
    </source>
</reference>
<feature type="transmembrane region" description="Helical" evidence="1">
    <location>
        <begin position="12"/>
        <end position="34"/>
    </location>
</feature>